<keyword evidence="2" id="KW-1185">Reference proteome</keyword>
<name>A0AAV7FSD3_DENCH</name>
<dbReference type="Proteomes" id="UP000775213">
    <property type="component" value="Unassembled WGS sequence"/>
</dbReference>
<evidence type="ECO:0000313" key="2">
    <source>
        <dbReference type="Proteomes" id="UP000775213"/>
    </source>
</evidence>
<gene>
    <name evidence="1" type="ORF">IEQ34_019773</name>
</gene>
<comment type="caution">
    <text evidence="1">The sequence shown here is derived from an EMBL/GenBank/DDBJ whole genome shotgun (WGS) entry which is preliminary data.</text>
</comment>
<evidence type="ECO:0000313" key="1">
    <source>
        <dbReference type="EMBL" id="KAH0452474.1"/>
    </source>
</evidence>
<protein>
    <submittedName>
        <fullName evidence="1">Uncharacterized protein</fullName>
    </submittedName>
</protein>
<dbReference type="AlphaFoldDB" id="A0AAV7FSD3"/>
<proteinExistence type="predicted"/>
<reference evidence="1 2" key="1">
    <citation type="journal article" date="2021" name="Hortic Res">
        <title>Chromosome-scale assembly of the Dendrobium chrysotoxum genome enhances the understanding of orchid evolution.</title>
        <authorList>
            <person name="Zhang Y."/>
            <person name="Zhang G.Q."/>
            <person name="Zhang D."/>
            <person name="Liu X.D."/>
            <person name="Xu X.Y."/>
            <person name="Sun W.H."/>
            <person name="Yu X."/>
            <person name="Zhu X."/>
            <person name="Wang Z.W."/>
            <person name="Zhao X."/>
            <person name="Zhong W.Y."/>
            <person name="Chen H."/>
            <person name="Yin W.L."/>
            <person name="Huang T."/>
            <person name="Niu S.C."/>
            <person name="Liu Z.J."/>
        </authorList>
    </citation>
    <scope>NUCLEOTIDE SEQUENCE [LARGE SCALE GENOMIC DNA]</scope>
    <source>
        <strain evidence="1">Lindl</strain>
    </source>
</reference>
<accession>A0AAV7FSD3</accession>
<dbReference type="EMBL" id="JAGFBR010000017">
    <property type="protein sequence ID" value="KAH0452474.1"/>
    <property type="molecule type" value="Genomic_DNA"/>
</dbReference>
<sequence>MDPDPVVVVEDGSSGAGKSSDLGTMHDLPRAAAVVTLSVRLRAEGHVNAGAEVLRLLGKPLENRKQPDGLAFLNEKASKKVNSKKILKEMFCRPKKTWLENIRNDLSLFDLIFPWKYALFIPKFSVFTPLPEILVIFLQGTAGPGDASSTLSIKLCKSIPAVEAQPISCKPLELIIFSVLLLEILVGYVPLPRDTIYDRVSRFGLDTRFNEALSNNGRHPMIMIDCAWAW</sequence>
<organism evidence="1 2">
    <name type="scientific">Dendrobium chrysotoxum</name>
    <name type="common">Orchid</name>
    <dbReference type="NCBI Taxonomy" id="161865"/>
    <lineage>
        <taxon>Eukaryota</taxon>
        <taxon>Viridiplantae</taxon>
        <taxon>Streptophyta</taxon>
        <taxon>Embryophyta</taxon>
        <taxon>Tracheophyta</taxon>
        <taxon>Spermatophyta</taxon>
        <taxon>Magnoliopsida</taxon>
        <taxon>Liliopsida</taxon>
        <taxon>Asparagales</taxon>
        <taxon>Orchidaceae</taxon>
        <taxon>Epidendroideae</taxon>
        <taxon>Malaxideae</taxon>
        <taxon>Dendrobiinae</taxon>
        <taxon>Dendrobium</taxon>
    </lineage>
</organism>